<dbReference type="AlphaFoldDB" id="A0A139WBC0"/>
<sequence>MEIPLYFNIYSEGLFTGPESSVPIDYAKVSTKEILSVIVTNVRHI</sequence>
<dbReference type="EMBL" id="KQ971372">
    <property type="protein sequence ID" value="KYB25185.1"/>
    <property type="molecule type" value="Genomic_DNA"/>
</dbReference>
<reference evidence="1 2" key="2">
    <citation type="journal article" date="2010" name="Nucleic Acids Res.">
        <title>BeetleBase in 2010: revisions to provide comprehensive genomic information for Tribolium castaneum.</title>
        <authorList>
            <person name="Kim H.S."/>
            <person name="Murphy T."/>
            <person name="Xia J."/>
            <person name="Caragea D."/>
            <person name="Park Y."/>
            <person name="Beeman R.W."/>
            <person name="Lorenzen M.D."/>
            <person name="Butcher S."/>
            <person name="Manak J.R."/>
            <person name="Brown S.J."/>
        </authorList>
    </citation>
    <scope>GENOME REANNOTATION</scope>
    <source>
        <strain evidence="1 2">Georgia GA2</strain>
    </source>
</reference>
<organism evidence="1 2">
    <name type="scientific">Tribolium castaneum</name>
    <name type="common">Red flour beetle</name>
    <dbReference type="NCBI Taxonomy" id="7070"/>
    <lineage>
        <taxon>Eukaryota</taxon>
        <taxon>Metazoa</taxon>
        <taxon>Ecdysozoa</taxon>
        <taxon>Arthropoda</taxon>
        <taxon>Hexapoda</taxon>
        <taxon>Insecta</taxon>
        <taxon>Pterygota</taxon>
        <taxon>Neoptera</taxon>
        <taxon>Endopterygota</taxon>
        <taxon>Coleoptera</taxon>
        <taxon>Polyphaga</taxon>
        <taxon>Cucujiformia</taxon>
        <taxon>Tenebrionidae</taxon>
        <taxon>Tenebrionidae incertae sedis</taxon>
        <taxon>Tribolium</taxon>
    </lineage>
</organism>
<evidence type="ECO:0000313" key="2">
    <source>
        <dbReference type="Proteomes" id="UP000007266"/>
    </source>
</evidence>
<proteinExistence type="predicted"/>
<reference evidence="1 2" key="1">
    <citation type="journal article" date="2008" name="Nature">
        <title>The genome of the model beetle and pest Tribolium castaneum.</title>
        <authorList>
            <consortium name="Tribolium Genome Sequencing Consortium"/>
            <person name="Richards S."/>
            <person name="Gibbs R.A."/>
            <person name="Weinstock G.M."/>
            <person name="Brown S.J."/>
            <person name="Denell R."/>
            <person name="Beeman R.W."/>
            <person name="Gibbs R."/>
            <person name="Beeman R.W."/>
            <person name="Brown S.J."/>
            <person name="Bucher G."/>
            <person name="Friedrich M."/>
            <person name="Grimmelikhuijzen C.J."/>
            <person name="Klingler M."/>
            <person name="Lorenzen M."/>
            <person name="Richards S."/>
            <person name="Roth S."/>
            <person name="Schroder R."/>
            <person name="Tautz D."/>
            <person name="Zdobnov E.M."/>
            <person name="Muzny D."/>
            <person name="Gibbs R.A."/>
            <person name="Weinstock G.M."/>
            <person name="Attaway T."/>
            <person name="Bell S."/>
            <person name="Buhay C.J."/>
            <person name="Chandrabose M.N."/>
            <person name="Chavez D."/>
            <person name="Clerk-Blankenburg K.P."/>
            <person name="Cree A."/>
            <person name="Dao M."/>
            <person name="Davis C."/>
            <person name="Chacko J."/>
            <person name="Dinh H."/>
            <person name="Dugan-Rocha S."/>
            <person name="Fowler G."/>
            <person name="Garner T.T."/>
            <person name="Garnes J."/>
            <person name="Gnirke A."/>
            <person name="Hawes A."/>
            <person name="Hernandez J."/>
            <person name="Hines S."/>
            <person name="Holder M."/>
            <person name="Hume J."/>
            <person name="Jhangiani S.N."/>
            <person name="Joshi V."/>
            <person name="Khan Z.M."/>
            <person name="Jackson L."/>
            <person name="Kovar C."/>
            <person name="Kowis A."/>
            <person name="Lee S."/>
            <person name="Lewis L.R."/>
            <person name="Margolis J."/>
            <person name="Morgan M."/>
            <person name="Nazareth L.V."/>
            <person name="Nguyen N."/>
            <person name="Okwuonu G."/>
            <person name="Parker D."/>
            <person name="Richards S."/>
            <person name="Ruiz S.J."/>
            <person name="Santibanez J."/>
            <person name="Savard J."/>
            <person name="Scherer S.E."/>
            <person name="Schneider B."/>
            <person name="Sodergren E."/>
            <person name="Tautz D."/>
            <person name="Vattahil S."/>
            <person name="Villasana D."/>
            <person name="White C.S."/>
            <person name="Wright R."/>
            <person name="Park Y."/>
            <person name="Beeman R.W."/>
            <person name="Lord J."/>
            <person name="Oppert B."/>
            <person name="Lorenzen M."/>
            <person name="Brown S."/>
            <person name="Wang L."/>
            <person name="Savard J."/>
            <person name="Tautz D."/>
            <person name="Richards S."/>
            <person name="Weinstock G."/>
            <person name="Gibbs R.A."/>
            <person name="Liu Y."/>
            <person name="Worley K."/>
            <person name="Weinstock G."/>
            <person name="Elsik C.G."/>
            <person name="Reese J.T."/>
            <person name="Elhaik E."/>
            <person name="Landan G."/>
            <person name="Graur D."/>
            <person name="Arensburger P."/>
            <person name="Atkinson P."/>
            <person name="Beeman R.W."/>
            <person name="Beidler J."/>
            <person name="Brown S.J."/>
            <person name="Demuth J.P."/>
            <person name="Drury D.W."/>
            <person name="Du Y.Z."/>
            <person name="Fujiwara H."/>
            <person name="Lorenzen M."/>
            <person name="Maselli V."/>
            <person name="Osanai M."/>
            <person name="Park Y."/>
            <person name="Robertson H.M."/>
            <person name="Tu Z."/>
            <person name="Wang J.J."/>
            <person name="Wang S."/>
            <person name="Richards S."/>
            <person name="Song H."/>
            <person name="Zhang L."/>
            <person name="Sodergren E."/>
            <person name="Werner D."/>
            <person name="Stanke M."/>
            <person name="Morgenstern B."/>
            <person name="Solovyev V."/>
            <person name="Kosarev P."/>
            <person name="Brown G."/>
            <person name="Chen H.C."/>
            <person name="Ermolaeva O."/>
            <person name="Hlavina W."/>
            <person name="Kapustin Y."/>
            <person name="Kiryutin B."/>
            <person name="Kitts P."/>
            <person name="Maglott D."/>
            <person name="Pruitt K."/>
            <person name="Sapojnikov V."/>
            <person name="Souvorov A."/>
            <person name="Mackey A.J."/>
            <person name="Waterhouse R.M."/>
            <person name="Wyder S."/>
            <person name="Zdobnov E.M."/>
            <person name="Zdobnov E.M."/>
            <person name="Wyder S."/>
            <person name="Kriventseva E.V."/>
            <person name="Kadowaki T."/>
            <person name="Bork P."/>
            <person name="Aranda M."/>
            <person name="Bao R."/>
            <person name="Beermann A."/>
            <person name="Berns N."/>
            <person name="Bolognesi R."/>
            <person name="Bonneton F."/>
            <person name="Bopp D."/>
            <person name="Brown S.J."/>
            <person name="Bucher G."/>
            <person name="Butts T."/>
            <person name="Chaumot A."/>
            <person name="Denell R.E."/>
            <person name="Ferrier D.E."/>
            <person name="Friedrich M."/>
            <person name="Gordon C.M."/>
            <person name="Jindra M."/>
            <person name="Klingler M."/>
            <person name="Lan Q."/>
            <person name="Lattorff H.M."/>
            <person name="Laudet V."/>
            <person name="von Levetsow C."/>
            <person name="Liu Z."/>
            <person name="Lutz R."/>
            <person name="Lynch J.A."/>
            <person name="da Fonseca R.N."/>
            <person name="Posnien N."/>
            <person name="Reuter R."/>
            <person name="Roth S."/>
            <person name="Savard J."/>
            <person name="Schinko J.B."/>
            <person name="Schmitt C."/>
            <person name="Schoppmeier M."/>
            <person name="Schroder R."/>
            <person name="Shippy T.D."/>
            <person name="Simonnet F."/>
            <person name="Marques-Souza H."/>
            <person name="Tautz D."/>
            <person name="Tomoyasu Y."/>
            <person name="Trauner J."/>
            <person name="Van der Zee M."/>
            <person name="Vervoort M."/>
            <person name="Wittkopp N."/>
            <person name="Wimmer E.A."/>
            <person name="Yang X."/>
            <person name="Jones A.K."/>
            <person name="Sattelle D.B."/>
            <person name="Ebert P.R."/>
            <person name="Nelson D."/>
            <person name="Scott J.G."/>
            <person name="Beeman R.W."/>
            <person name="Muthukrishnan S."/>
            <person name="Kramer K.J."/>
            <person name="Arakane Y."/>
            <person name="Beeman R.W."/>
            <person name="Zhu Q."/>
            <person name="Hogenkamp D."/>
            <person name="Dixit R."/>
            <person name="Oppert B."/>
            <person name="Jiang H."/>
            <person name="Zou Z."/>
            <person name="Marshall J."/>
            <person name="Elpidina E."/>
            <person name="Vinokurov K."/>
            <person name="Oppert C."/>
            <person name="Zou Z."/>
            <person name="Evans J."/>
            <person name="Lu Z."/>
            <person name="Zhao P."/>
            <person name="Sumathipala N."/>
            <person name="Altincicek B."/>
            <person name="Vilcinskas A."/>
            <person name="Williams M."/>
            <person name="Hultmark D."/>
            <person name="Hetru C."/>
            <person name="Jiang H."/>
            <person name="Grimmelikhuijzen C.J."/>
            <person name="Hauser F."/>
            <person name="Cazzamali G."/>
            <person name="Williamson M."/>
            <person name="Park Y."/>
            <person name="Li B."/>
            <person name="Tanaka Y."/>
            <person name="Predel R."/>
            <person name="Neupert S."/>
            <person name="Schachtner J."/>
            <person name="Verleyen P."/>
            <person name="Raible F."/>
            <person name="Bork P."/>
            <person name="Friedrich M."/>
            <person name="Walden K.K."/>
            <person name="Robertson H.M."/>
            <person name="Angeli S."/>
            <person name="Foret S."/>
            <person name="Bucher G."/>
            <person name="Schuetz S."/>
            <person name="Maleszka R."/>
            <person name="Wimmer E.A."/>
            <person name="Beeman R.W."/>
            <person name="Lorenzen M."/>
            <person name="Tomoyasu Y."/>
            <person name="Miller S.C."/>
            <person name="Grossmann D."/>
            <person name="Bucher G."/>
        </authorList>
    </citation>
    <scope>NUCLEOTIDE SEQUENCE [LARGE SCALE GENOMIC DNA]</scope>
    <source>
        <strain evidence="1 2">Georgia GA2</strain>
    </source>
</reference>
<dbReference type="Proteomes" id="UP000007266">
    <property type="component" value="Linkage group 9"/>
</dbReference>
<protein>
    <submittedName>
        <fullName evidence="1">Uncharacterized protein</fullName>
    </submittedName>
</protein>
<evidence type="ECO:0000313" key="1">
    <source>
        <dbReference type="EMBL" id="KYB25185.1"/>
    </source>
</evidence>
<name>A0A139WBC0_TRICA</name>
<accession>A0A139WBC0</accession>
<gene>
    <name evidence="1" type="primary">AUGUSTUS-3.0.2_34346</name>
    <name evidence="1" type="ORF">TcasGA2_TC034346</name>
</gene>
<keyword evidence="2" id="KW-1185">Reference proteome</keyword>